<dbReference type="Gene3D" id="3.10.450.50">
    <property type="match status" value="1"/>
</dbReference>
<dbReference type="SUPFAM" id="SSF48452">
    <property type="entry name" value="TPR-like"/>
    <property type="match status" value="1"/>
</dbReference>
<sequence length="304" mass="33973">MDDPLAEELRNHQTDSGLGRTFTLLIIAQEHVEMRRTERALAIWQQLISEGGTAGDDARVDYADFLFEEGSNDEARSELGAVMTNNRIYSFAWCGAAELLERCGELDEALLWYEIAADQLTAEDVTSGLHRIQDLLTGRRRVKWALGLPLDGLDLMGSPGEDEAADREADLHDLLHNPTVRDGRIQVWDRGEFDDAVRWRRHFIGENADAYCHLVERVLRAEGRRVTVATWTYGGLLDCLRDAGIRHDELPDGRRVVWPPPRNEPCWCGSGVKYKKCCGGPLPPVEPTVEPASALSRYGVAHGG</sequence>
<keyword evidence="2" id="KW-1185">Reference proteome</keyword>
<dbReference type="Gene3D" id="1.25.40.10">
    <property type="entry name" value="Tetratricopeptide repeat domain"/>
    <property type="match status" value="1"/>
</dbReference>
<dbReference type="SUPFAM" id="SSF103642">
    <property type="entry name" value="Sec-C motif"/>
    <property type="match status" value="1"/>
</dbReference>
<gene>
    <name evidence="1" type="ORF">EV650_0042</name>
</gene>
<protein>
    <submittedName>
        <fullName evidence="1">SEC-C motif-containing protein</fullName>
    </submittedName>
</protein>
<comment type="caution">
    <text evidence="1">The sequence shown here is derived from an EMBL/GenBank/DDBJ whole genome shotgun (WGS) entry which is preliminary data.</text>
</comment>
<dbReference type="InterPro" id="IPR011990">
    <property type="entry name" value="TPR-like_helical_dom_sf"/>
</dbReference>
<organism evidence="1 2">
    <name type="scientific">Kribbella kalugense</name>
    <dbReference type="NCBI Taxonomy" id="2512221"/>
    <lineage>
        <taxon>Bacteria</taxon>
        <taxon>Bacillati</taxon>
        <taxon>Actinomycetota</taxon>
        <taxon>Actinomycetes</taxon>
        <taxon>Propionibacteriales</taxon>
        <taxon>Kribbellaceae</taxon>
        <taxon>Kribbella</taxon>
    </lineage>
</organism>
<dbReference type="Pfam" id="PF02810">
    <property type="entry name" value="SEC-C"/>
    <property type="match status" value="1"/>
</dbReference>
<dbReference type="RefSeq" id="WP_166677963.1">
    <property type="nucleotide sequence ID" value="NZ_SODF01000001.1"/>
</dbReference>
<evidence type="ECO:0000313" key="1">
    <source>
        <dbReference type="EMBL" id="TDW21226.1"/>
    </source>
</evidence>
<reference evidence="1 2" key="1">
    <citation type="submission" date="2019-03" db="EMBL/GenBank/DDBJ databases">
        <title>Genomic Encyclopedia of Type Strains, Phase III (KMG-III): the genomes of soil and plant-associated and newly described type strains.</title>
        <authorList>
            <person name="Whitman W."/>
        </authorList>
    </citation>
    <scope>NUCLEOTIDE SEQUENCE [LARGE SCALE GENOMIC DNA]</scope>
    <source>
        <strain evidence="1 2">VKM Ac-2570</strain>
    </source>
</reference>
<proteinExistence type="predicted"/>
<dbReference type="EMBL" id="SODF01000001">
    <property type="protein sequence ID" value="TDW21226.1"/>
    <property type="molecule type" value="Genomic_DNA"/>
</dbReference>
<evidence type="ECO:0000313" key="2">
    <source>
        <dbReference type="Proteomes" id="UP000295447"/>
    </source>
</evidence>
<name>A0A4R7ZUF5_9ACTN</name>
<dbReference type="Proteomes" id="UP000295447">
    <property type="component" value="Unassembled WGS sequence"/>
</dbReference>
<accession>A0A4R7ZUF5</accession>
<dbReference type="AlphaFoldDB" id="A0A4R7ZUF5"/>
<dbReference type="InterPro" id="IPR004027">
    <property type="entry name" value="SEC_C_motif"/>
</dbReference>